<dbReference type="OrthoDB" id="3255642at2759"/>
<dbReference type="EMBL" id="JAEVFJ010000008">
    <property type="protein sequence ID" value="KAH8103003.1"/>
    <property type="molecule type" value="Genomic_DNA"/>
</dbReference>
<name>A0A8K0USC0_9AGAR</name>
<reference evidence="2" key="1">
    <citation type="journal article" date="2021" name="New Phytol.">
        <title>Evolutionary innovations through gain and loss of genes in the ectomycorrhizal Boletales.</title>
        <authorList>
            <person name="Wu G."/>
            <person name="Miyauchi S."/>
            <person name="Morin E."/>
            <person name="Kuo A."/>
            <person name="Drula E."/>
            <person name="Varga T."/>
            <person name="Kohler A."/>
            <person name="Feng B."/>
            <person name="Cao Y."/>
            <person name="Lipzen A."/>
            <person name="Daum C."/>
            <person name="Hundley H."/>
            <person name="Pangilinan J."/>
            <person name="Johnson J."/>
            <person name="Barry K."/>
            <person name="LaButti K."/>
            <person name="Ng V."/>
            <person name="Ahrendt S."/>
            <person name="Min B."/>
            <person name="Choi I.G."/>
            <person name="Park H."/>
            <person name="Plett J.M."/>
            <person name="Magnuson J."/>
            <person name="Spatafora J.W."/>
            <person name="Nagy L.G."/>
            <person name="Henrissat B."/>
            <person name="Grigoriev I.V."/>
            <person name="Yang Z.L."/>
            <person name="Xu J."/>
            <person name="Martin F.M."/>
        </authorList>
    </citation>
    <scope>NUCLEOTIDE SEQUENCE</scope>
    <source>
        <strain evidence="2">KKN 215</strain>
    </source>
</reference>
<evidence type="ECO:0000256" key="1">
    <source>
        <dbReference type="SAM" id="SignalP"/>
    </source>
</evidence>
<comment type="caution">
    <text evidence="2">The sequence shown here is derived from an EMBL/GenBank/DDBJ whole genome shotgun (WGS) entry which is preliminary data.</text>
</comment>
<dbReference type="AlphaFoldDB" id="A0A8K0USC0"/>
<feature type="chain" id="PRO_5035467980" evidence="1">
    <location>
        <begin position="21"/>
        <end position="242"/>
    </location>
</feature>
<evidence type="ECO:0000313" key="2">
    <source>
        <dbReference type="EMBL" id="KAH8103003.1"/>
    </source>
</evidence>
<keyword evidence="1" id="KW-0732">Signal</keyword>
<proteinExistence type="predicted"/>
<protein>
    <submittedName>
        <fullName evidence="2">Uncharacterized protein</fullName>
    </submittedName>
</protein>
<gene>
    <name evidence="2" type="ORF">BXZ70DRAFT_766162</name>
</gene>
<keyword evidence="3" id="KW-1185">Reference proteome</keyword>
<dbReference type="Proteomes" id="UP000813824">
    <property type="component" value="Unassembled WGS sequence"/>
</dbReference>
<evidence type="ECO:0000313" key="3">
    <source>
        <dbReference type="Proteomes" id="UP000813824"/>
    </source>
</evidence>
<accession>A0A8K0USC0</accession>
<feature type="signal peptide" evidence="1">
    <location>
        <begin position="1"/>
        <end position="20"/>
    </location>
</feature>
<sequence>MHFSILFSFLLLTVPVTVNACEGECIVGITNAFLDRYENGPLKTVWKNIANQLSGVMPNNPGPFTAMTYLQPIFDTYRSRAYDGMETAIFPSYFHGKCLDENGQEPDGCPNPDCSIVCGTPGSLVHFYPHLRYIAFNQTRHLVKELSSPGSDAYQQVEQNVLNAVQSNQPSARMLRIYGRSMPILLELQKRADDVREQLKMVLERVDFLLETKCGGSGNGDTHGLPDCSWEDAMKQYILTFP</sequence>
<organism evidence="2 3">
    <name type="scientific">Cristinia sonorae</name>
    <dbReference type="NCBI Taxonomy" id="1940300"/>
    <lineage>
        <taxon>Eukaryota</taxon>
        <taxon>Fungi</taxon>
        <taxon>Dikarya</taxon>
        <taxon>Basidiomycota</taxon>
        <taxon>Agaricomycotina</taxon>
        <taxon>Agaricomycetes</taxon>
        <taxon>Agaricomycetidae</taxon>
        <taxon>Agaricales</taxon>
        <taxon>Pleurotineae</taxon>
        <taxon>Stephanosporaceae</taxon>
        <taxon>Cristinia</taxon>
    </lineage>
</organism>